<evidence type="ECO:0000313" key="16">
    <source>
        <dbReference type="EMBL" id="SET48353.1"/>
    </source>
</evidence>
<dbReference type="EC" id="2.7.13.3" evidence="2"/>
<evidence type="ECO:0000256" key="3">
    <source>
        <dbReference type="ARBA" id="ARBA00022553"/>
    </source>
</evidence>
<dbReference type="CDD" id="cd00075">
    <property type="entry name" value="HATPase"/>
    <property type="match status" value="1"/>
</dbReference>
<evidence type="ECO:0000256" key="11">
    <source>
        <dbReference type="PROSITE-ProRule" id="PRU00169"/>
    </source>
</evidence>
<sequence length="1305" mass="148395">MNTGKYYFFQLVFIFLNCVSGVTIAKNSNQFYNLNEDYGMSIRETNEVCEDDDGFIWISSKIGIVRYSRDDIRTYQLPYDTEDIITVRMEYTNGKLYVYTNNGQLFIYNNIQDRFELITNLAKQVEDPHVVVNRMLVDAEETIWEASTSGLLRYHKNEGLSTYFDNRNIHFLEWLDDHRFFYGTEEYIGIFDITTKSSAEYYTLPEHQNMFFSYIKFDQKENTLWLGTLNDGLYCLKKGNAGAELTVVANIPNQPVQAICPISKSTLLIGVDGQGVWEMDKHTFEILAVYKDDADNPNSLKGNGVYDIFCDRNNRVWICTYSGGVSFFDQASSSVVTKVAHIANNPNSLVNNDVNSILEDRNGNLWFATNNGVSYWNTKTNKWKSFYHNKEQHAQVFLALCQDSHGRIWAGSYSSGIYILDGNTGNELRHLSQENTPGDFAGDFVFNIIEDQQGDIWIGGVRGDLIRYNYNTDTYTSYPDYTIYNIAEYGPDQLLMGTTYGLLLFDKTDGTHEVLVEGFVVFDLYISEDIVWIGTNGNGVIRYSLTNKSTQSYTADNGLPSNFVSSIDYANGYYWIGTELGLCRLNEADQTILTFNSLLYLSNVSFNQDAQCILKNGNLVMGSNKGALMFAPNDLKLTTEEGRIYVQDISVSGRSIRDIEDLKPEAPLNELKEIRLKYFQNTISLELIPLGVTSPGAKFSWKINGLDQEWSKPVDNRVLSYSNIPYGSYTIQLRMVDNSITGVIAEREINVKIIPPFWKTSWFILLVILFVASLGIFGVYFYIDWLKKKHSEEKIRFFANTAHDIRTSLTLVNGPIEELNKESGLSDKGTNYLHLATEQVHRLSTVVTQLLDFQKVDIGRERVAYSFVDIVKTIKDRVMMFEAYAKSRGIDLVFRANCDKFETSVDERMIQKVVDNLISNAIKYSNPDSHVNIELRCAATKWILEVQDTGIGITKKAQKMLFREYYRGENAINSKIVGSGIGLLLVKNYVSLHGGKVTCYSQSGAGSTFLVTIPFIAKESSEIKKERGAKAIEKEIPKSSIVNPLTEKQVADKRGNKMTVLIVEDHDYLREFLQSAMQDFFHIYLAGDGEEAWEIVQKHNPDLIVSDIMMPKMDGFELCEKVKSNFLTAHIPVILLTALAGKAQQMRGLGLGADDYLTKPFDVTLLLQRIKSILKNREIIRDKAMKMTSECKEPVILENELNDKFLKRMIEVVNDNVSNPQFSKNEFAAIMNVSPSLLYKKIKSLTDQSPIEFIRTIRLNRAYDLLASQKHSITEVSELCGFSSVGYFSTVFRKHFGKSPTRVLE</sequence>
<accession>A0A1I0ETC2</accession>
<dbReference type="InterPro" id="IPR001789">
    <property type="entry name" value="Sig_transdc_resp-reg_receiver"/>
</dbReference>
<evidence type="ECO:0000256" key="6">
    <source>
        <dbReference type="ARBA" id="ARBA00022777"/>
    </source>
</evidence>
<evidence type="ECO:0000313" key="17">
    <source>
        <dbReference type="Proteomes" id="UP000181981"/>
    </source>
</evidence>
<dbReference type="InterPro" id="IPR005467">
    <property type="entry name" value="His_kinase_dom"/>
</dbReference>
<dbReference type="Pfam" id="PF00512">
    <property type="entry name" value="HisKA"/>
    <property type="match status" value="1"/>
</dbReference>
<dbReference type="SMART" id="SM00342">
    <property type="entry name" value="HTH_ARAC"/>
    <property type="match status" value="1"/>
</dbReference>
<organism evidence="16 17">
    <name type="scientific">Draconibacterium orientale</name>
    <dbReference type="NCBI Taxonomy" id="1168034"/>
    <lineage>
        <taxon>Bacteria</taxon>
        <taxon>Pseudomonadati</taxon>
        <taxon>Bacteroidota</taxon>
        <taxon>Bacteroidia</taxon>
        <taxon>Marinilabiliales</taxon>
        <taxon>Prolixibacteraceae</taxon>
        <taxon>Draconibacterium</taxon>
    </lineage>
</organism>
<evidence type="ECO:0000256" key="8">
    <source>
        <dbReference type="ARBA" id="ARBA00023012"/>
    </source>
</evidence>
<feature type="modified residue" description="4-aspartylphosphate" evidence="11">
    <location>
        <position position="1107"/>
    </location>
</feature>
<dbReference type="Pfam" id="PF07495">
    <property type="entry name" value="Y_Y_Y"/>
    <property type="match status" value="1"/>
</dbReference>
<dbReference type="SUPFAM" id="SSF47384">
    <property type="entry name" value="Homodimeric domain of signal transducing histidine kinase"/>
    <property type="match status" value="1"/>
</dbReference>
<dbReference type="GO" id="GO:0003700">
    <property type="term" value="F:DNA-binding transcription factor activity"/>
    <property type="evidence" value="ECO:0007669"/>
    <property type="project" value="InterPro"/>
</dbReference>
<keyword evidence="12" id="KW-1133">Transmembrane helix</keyword>
<dbReference type="Pfam" id="PF00072">
    <property type="entry name" value="Response_reg"/>
    <property type="match status" value="1"/>
</dbReference>
<dbReference type="InterPro" id="IPR015943">
    <property type="entry name" value="WD40/YVTN_repeat-like_dom_sf"/>
</dbReference>
<dbReference type="RefSeq" id="WP_074780560.1">
    <property type="nucleotide sequence ID" value="NZ_FOHT01000014.1"/>
</dbReference>
<dbReference type="Gene3D" id="2.130.10.10">
    <property type="entry name" value="YVTN repeat-like/Quinoprotein amine dehydrogenase"/>
    <property type="match status" value="2"/>
</dbReference>
<dbReference type="PANTHER" id="PTHR43547:SF2">
    <property type="entry name" value="HYBRID SIGNAL TRANSDUCTION HISTIDINE KINASE C"/>
    <property type="match status" value="1"/>
</dbReference>
<dbReference type="CDD" id="cd17574">
    <property type="entry name" value="REC_OmpR"/>
    <property type="match status" value="1"/>
</dbReference>
<evidence type="ECO:0000256" key="2">
    <source>
        <dbReference type="ARBA" id="ARBA00012438"/>
    </source>
</evidence>
<dbReference type="Pfam" id="PF12833">
    <property type="entry name" value="HTH_18"/>
    <property type="match status" value="1"/>
</dbReference>
<keyword evidence="8" id="KW-0902">Two-component regulatory system</keyword>
<dbReference type="Pfam" id="PF02518">
    <property type="entry name" value="HATPase_c"/>
    <property type="match status" value="1"/>
</dbReference>
<dbReference type="InterPro" id="IPR013783">
    <property type="entry name" value="Ig-like_fold"/>
</dbReference>
<gene>
    <name evidence="16" type="ORF">SAMN05444285_11441</name>
</gene>
<dbReference type="GO" id="GO:0000155">
    <property type="term" value="F:phosphorelay sensor kinase activity"/>
    <property type="evidence" value="ECO:0007669"/>
    <property type="project" value="InterPro"/>
</dbReference>
<dbReference type="InterPro" id="IPR003594">
    <property type="entry name" value="HATPase_dom"/>
</dbReference>
<dbReference type="SMART" id="SM00448">
    <property type="entry name" value="REC"/>
    <property type="match status" value="1"/>
</dbReference>
<dbReference type="SMART" id="SM00387">
    <property type="entry name" value="HATPase_c"/>
    <property type="match status" value="1"/>
</dbReference>
<evidence type="ECO:0000256" key="4">
    <source>
        <dbReference type="ARBA" id="ARBA00022679"/>
    </source>
</evidence>
<dbReference type="Pfam" id="PF07494">
    <property type="entry name" value="Reg_prop"/>
    <property type="match status" value="2"/>
</dbReference>
<dbReference type="FunFam" id="3.30.565.10:FF:000037">
    <property type="entry name" value="Hybrid sensor histidine kinase/response regulator"/>
    <property type="match status" value="1"/>
</dbReference>
<dbReference type="Gene3D" id="1.10.287.130">
    <property type="match status" value="1"/>
</dbReference>
<evidence type="ECO:0000256" key="5">
    <source>
        <dbReference type="ARBA" id="ARBA00022741"/>
    </source>
</evidence>
<keyword evidence="3 11" id="KW-0597">Phosphoprotein</keyword>
<dbReference type="SUPFAM" id="SSF55874">
    <property type="entry name" value="ATPase domain of HSP90 chaperone/DNA topoisomerase II/histidine kinase"/>
    <property type="match status" value="1"/>
</dbReference>
<evidence type="ECO:0000256" key="10">
    <source>
        <dbReference type="ARBA" id="ARBA00023163"/>
    </source>
</evidence>
<dbReference type="OrthoDB" id="717811at2"/>
<evidence type="ECO:0000256" key="1">
    <source>
        <dbReference type="ARBA" id="ARBA00000085"/>
    </source>
</evidence>
<name>A0A1I0ETC2_9BACT</name>
<dbReference type="Gene3D" id="1.10.10.60">
    <property type="entry name" value="Homeodomain-like"/>
    <property type="match status" value="1"/>
</dbReference>
<comment type="catalytic activity">
    <reaction evidence="1">
        <text>ATP + protein L-histidine = ADP + protein N-phospho-L-histidine.</text>
        <dbReference type="EC" id="2.7.13.3"/>
    </reaction>
</comment>
<dbReference type="Proteomes" id="UP000181981">
    <property type="component" value="Unassembled WGS sequence"/>
</dbReference>
<dbReference type="SUPFAM" id="SSF63829">
    <property type="entry name" value="Calcium-dependent phosphotriesterase"/>
    <property type="match status" value="3"/>
</dbReference>
<dbReference type="GO" id="GO:0005524">
    <property type="term" value="F:ATP binding"/>
    <property type="evidence" value="ECO:0007669"/>
    <property type="project" value="UniProtKB-KW"/>
</dbReference>
<dbReference type="GO" id="GO:0043565">
    <property type="term" value="F:sequence-specific DNA binding"/>
    <property type="evidence" value="ECO:0007669"/>
    <property type="project" value="InterPro"/>
</dbReference>
<feature type="domain" description="Response regulatory" evidence="15">
    <location>
        <begin position="1059"/>
        <end position="1174"/>
    </location>
</feature>
<dbReference type="PROSITE" id="PS50110">
    <property type="entry name" value="RESPONSE_REGULATORY"/>
    <property type="match status" value="1"/>
</dbReference>
<keyword evidence="4" id="KW-0808">Transferase</keyword>
<evidence type="ECO:0000256" key="7">
    <source>
        <dbReference type="ARBA" id="ARBA00022840"/>
    </source>
</evidence>
<protein>
    <recommendedName>
        <fullName evidence="2">histidine kinase</fullName>
        <ecNumber evidence="2">2.7.13.3</ecNumber>
    </recommendedName>
</protein>
<proteinExistence type="predicted"/>
<dbReference type="InterPro" id="IPR004358">
    <property type="entry name" value="Sig_transdc_His_kin-like_C"/>
</dbReference>
<evidence type="ECO:0000259" key="14">
    <source>
        <dbReference type="PROSITE" id="PS50109"/>
    </source>
</evidence>
<keyword evidence="9" id="KW-0805">Transcription regulation</keyword>
<evidence type="ECO:0000259" key="13">
    <source>
        <dbReference type="PROSITE" id="PS01124"/>
    </source>
</evidence>
<keyword evidence="5" id="KW-0547">Nucleotide-binding</keyword>
<reference evidence="16 17" key="1">
    <citation type="submission" date="2016-10" db="EMBL/GenBank/DDBJ databases">
        <authorList>
            <person name="de Groot N.N."/>
        </authorList>
    </citation>
    <scope>NUCLEOTIDE SEQUENCE [LARGE SCALE GENOMIC DNA]</scope>
    <source>
        <strain evidence="16 17">DSM 25947</strain>
    </source>
</reference>
<dbReference type="InterPro" id="IPR011110">
    <property type="entry name" value="Reg_prop"/>
</dbReference>
<keyword evidence="6" id="KW-0418">Kinase</keyword>
<dbReference type="PROSITE" id="PS01124">
    <property type="entry name" value="HTH_ARAC_FAMILY_2"/>
    <property type="match status" value="1"/>
</dbReference>
<dbReference type="InterPro" id="IPR018060">
    <property type="entry name" value="HTH_AraC"/>
</dbReference>
<dbReference type="SUPFAM" id="SSF52172">
    <property type="entry name" value="CheY-like"/>
    <property type="match status" value="1"/>
</dbReference>
<evidence type="ECO:0000256" key="12">
    <source>
        <dbReference type="SAM" id="Phobius"/>
    </source>
</evidence>
<dbReference type="InterPro" id="IPR011123">
    <property type="entry name" value="Y_Y_Y"/>
</dbReference>
<feature type="transmembrane region" description="Helical" evidence="12">
    <location>
        <begin position="762"/>
        <end position="783"/>
    </location>
</feature>
<dbReference type="InterPro" id="IPR036097">
    <property type="entry name" value="HisK_dim/P_sf"/>
</dbReference>
<feature type="domain" description="HTH araC/xylS-type" evidence="13">
    <location>
        <begin position="1207"/>
        <end position="1305"/>
    </location>
</feature>
<dbReference type="PROSITE" id="PS50109">
    <property type="entry name" value="HIS_KIN"/>
    <property type="match status" value="1"/>
</dbReference>
<dbReference type="InterPro" id="IPR003661">
    <property type="entry name" value="HisK_dim/P_dom"/>
</dbReference>
<dbReference type="Gene3D" id="2.60.40.10">
    <property type="entry name" value="Immunoglobulins"/>
    <property type="match status" value="1"/>
</dbReference>
<keyword evidence="12" id="KW-0812">Transmembrane</keyword>
<dbReference type="InterPro" id="IPR009057">
    <property type="entry name" value="Homeodomain-like_sf"/>
</dbReference>
<evidence type="ECO:0000259" key="15">
    <source>
        <dbReference type="PROSITE" id="PS50110"/>
    </source>
</evidence>
<dbReference type="PRINTS" id="PR00344">
    <property type="entry name" value="BCTRLSENSOR"/>
</dbReference>
<keyword evidence="12" id="KW-0472">Membrane</keyword>
<keyword evidence="7" id="KW-0067">ATP-binding</keyword>
<dbReference type="SMART" id="SM00388">
    <property type="entry name" value="HisKA"/>
    <property type="match status" value="1"/>
</dbReference>
<dbReference type="EMBL" id="FOHT01000014">
    <property type="protein sequence ID" value="SET48353.1"/>
    <property type="molecule type" value="Genomic_DNA"/>
</dbReference>
<dbReference type="InterPro" id="IPR036890">
    <property type="entry name" value="HATPase_C_sf"/>
</dbReference>
<dbReference type="PANTHER" id="PTHR43547">
    <property type="entry name" value="TWO-COMPONENT HISTIDINE KINASE"/>
    <property type="match status" value="1"/>
</dbReference>
<dbReference type="CDD" id="cd00082">
    <property type="entry name" value="HisKA"/>
    <property type="match status" value="1"/>
</dbReference>
<evidence type="ECO:0000256" key="9">
    <source>
        <dbReference type="ARBA" id="ARBA00023015"/>
    </source>
</evidence>
<dbReference type="InterPro" id="IPR011006">
    <property type="entry name" value="CheY-like_superfamily"/>
</dbReference>
<dbReference type="Gene3D" id="3.30.565.10">
    <property type="entry name" value="Histidine kinase-like ATPase, C-terminal domain"/>
    <property type="match status" value="1"/>
</dbReference>
<keyword evidence="10" id="KW-0804">Transcription</keyword>
<dbReference type="Gene3D" id="3.40.50.2300">
    <property type="match status" value="1"/>
</dbReference>
<feature type="domain" description="Histidine kinase" evidence="14">
    <location>
        <begin position="800"/>
        <end position="1017"/>
    </location>
</feature>
<dbReference type="SUPFAM" id="SSF46689">
    <property type="entry name" value="Homeodomain-like"/>
    <property type="match status" value="1"/>
</dbReference>